<feature type="compositionally biased region" description="Basic and acidic residues" evidence="2">
    <location>
        <begin position="1"/>
        <end position="13"/>
    </location>
</feature>
<organism evidence="3 4">
    <name type="scientific">Tetrahymena thermophila (strain SB210)</name>
    <dbReference type="NCBI Taxonomy" id="312017"/>
    <lineage>
        <taxon>Eukaryota</taxon>
        <taxon>Sar</taxon>
        <taxon>Alveolata</taxon>
        <taxon>Ciliophora</taxon>
        <taxon>Intramacronucleata</taxon>
        <taxon>Oligohymenophorea</taxon>
        <taxon>Hymenostomatida</taxon>
        <taxon>Tetrahymenina</taxon>
        <taxon>Tetrahymenidae</taxon>
        <taxon>Tetrahymena</taxon>
    </lineage>
</organism>
<evidence type="ECO:0000313" key="4">
    <source>
        <dbReference type="Proteomes" id="UP000009168"/>
    </source>
</evidence>
<evidence type="ECO:0000313" key="3">
    <source>
        <dbReference type="EMBL" id="EAR99834.2"/>
    </source>
</evidence>
<evidence type="ECO:0000256" key="1">
    <source>
        <dbReference type="SAM" id="Coils"/>
    </source>
</evidence>
<keyword evidence="4" id="KW-1185">Reference proteome</keyword>
<feature type="compositionally biased region" description="Polar residues" evidence="2">
    <location>
        <begin position="769"/>
        <end position="778"/>
    </location>
</feature>
<sequence length="1258" mass="147145">MRSKIKGESDCRQRTGLVKTASHSVTKNASKPLENHAKGEKNDQNQQRILKKIENFATVEDKDVRVINQSVLDHISMHLGKHSCIPKDSQLDDSSNIKLSRSMISSPKHFGIQQKPRHFQKHQRVVSALANDNSMFEKFYDEKKFIEDNCLNETNLKENIKESYLLDQNWNHQSSNQKNFTTISVEFENQKENKGESLGKQDQIQEIENNKEQIYRTEANQQMNFDRNYFYQNQNVRGYFRREQYQEKENRKYKDRELMSIWQQQIVEKKMKQEQNNLKGKSNLQNQNASANDETRFLIDYQGCSSQNKIMVKRKNSLSVQYEKDIAANTSSTTDNSNTTNNNTTQTSLFIQKNKQDDNAEKNNSQIILQNMNNIDKEKQIFPYQNIFNLQRSQSLEQKLNDDYDSKNETANFKPQDFENVKSDEKNQNQKQQPAQNMSQSIIKYQKPYTSQSISPKIGQSYPKSRNTSSHTAVSNDKMNSNNDNSLTQANNNTFSNNNSFVDEQHYQQQIIAQISRNCQKNLFQLKNVNKMNISNQPSNNQSIICNNNNNESSNLAIKNKIKSNQNQFNIISQHRNSNSSEVKGRIRLSPISKCPQPTQNLQNNQANQQYNSFLNELQEFKINNAADSSNIDVFTQNQKQSILTDDNSTEMNSIDQKSQYLQNRQQSQQKKVKKSEADCLRQNNSMCCDNRVQNGRKRINNSCNKQYLVSEGNQQSSNNTNEHYINSIYAYQARRKSDDHLEVLQISTKKFQQRGYIEVLPSDLQQQYEGNKIQKTNTKNERDNKLNNQKEQKQEHQNQQMNEGIRLQHQNSSKVQKRDVIYIIKITFFIIVFQYFIFLKESDKTIQSKIRASTANTSFQKRGVQEKLPNQQKQIYLNQQKDQQEILPLGGVFYNKEDNIYTFYNGDSSHKNLQNAEGLNDSENRNEEKLIEKEEQKLIKENASSQDVTYHQQNIQKQRKLYNKTQSEKKTNEPSALQIKVLQNSSVNEFLNDNQLKNFQSAQASLFTKQDPSNDFQKYNYFVDFDRSDSSANRKCNIKQQVLTQPSENENINNNFNKSLFNKDSQRLQYANSQNKQQFNSCCNSPFLDNKIHSFKQLDKIVNPFQFDGQLNQKQVDQQYQVSLINNQQQINKINNTQSQQRNTRSISNHYQQFYQNNITPQIQNQLLKQNSIQINHQGNLYQDLKSQKSLWSDISQVENSFIKLADKTFCSNNQQYNNNVQNSNIQNSQLKQKFPRDVFTPNVSVMRKKLSQNNQQ</sequence>
<dbReference type="GeneID" id="7841627"/>
<dbReference type="AlphaFoldDB" id="I7MFF7"/>
<dbReference type="KEGG" id="tet:TTHERM_00660160"/>
<feature type="compositionally biased region" description="Basic and acidic residues" evidence="2">
    <location>
        <begin position="33"/>
        <end position="43"/>
    </location>
</feature>
<name>I7MFF7_TETTS</name>
<evidence type="ECO:0000256" key="2">
    <source>
        <dbReference type="SAM" id="MobiDB-lite"/>
    </source>
</evidence>
<proteinExistence type="predicted"/>
<feature type="region of interest" description="Disordered" evidence="2">
    <location>
        <begin position="769"/>
        <end position="811"/>
    </location>
</feature>
<protein>
    <submittedName>
        <fullName evidence="3">Uncharacterized protein</fullName>
    </submittedName>
</protein>
<dbReference type="RefSeq" id="XP_001020079.2">
    <property type="nucleotide sequence ID" value="XM_001020079.2"/>
</dbReference>
<accession>I7MFF7</accession>
<feature type="coiled-coil region" evidence="1">
    <location>
        <begin position="914"/>
        <end position="945"/>
    </location>
</feature>
<feature type="compositionally biased region" description="Low complexity" evidence="2">
    <location>
        <begin position="475"/>
        <end position="498"/>
    </location>
</feature>
<feature type="region of interest" description="Disordered" evidence="2">
    <location>
        <begin position="1"/>
        <end position="45"/>
    </location>
</feature>
<feature type="compositionally biased region" description="Low complexity" evidence="2">
    <location>
        <begin position="429"/>
        <end position="440"/>
    </location>
</feature>
<dbReference type="EMBL" id="GG662634">
    <property type="protein sequence ID" value="EAR99834.2"/>
    <property type="molecule type" value="Genomic_DNA"/>
</dbReference>
<feature type="compositionally biased region" description="Basic and acidic residues" evidence="2">
    <location>
        <begin position="779"/>
        <end position="797"/>
    </location>
</feature>
<dbReference type="Proteomes" id="UP000009168">
    <property type="component" value="Unassembled WGS sequence"/>
</dbReference>
<feature type="compositionally biased region" description="Polar residues" evidence="2">
    <location>
        <begin position="462"/>
        <end position="474"/>
    </location>
</feature>
<dbReference type="InParanoid" id="I7MFF7"/>
<feature type="region of interest" description="Disordered" evidence="2">
    <location>
        <begin position="405"/>
        <end position="498"/>
    </location>
</feature>
<keyword evidence="1" id="KW-0175">Coiled coil</keyword>
<reference evidence="4" key="1">
    <citation type="journal article" date="2006" name="PLoS Biol.">
        <title>Macronuclear genome sequence of the ciliate Tetrahymena thermophila, a model eukaryote.</title>
        <authorList>
            <person name="Eisen J.A."/>
            <person name="Coyne R.S."/>
            <person name="Wu M."/>
            <person name="Wu D."/>
            <person name="Thiagarajan M."/>
            <person name="Wortman J.R."/>
            <person name="Badger J.H."/>
            <person name="Ren Q."/>
            <person name="Amedeo P."/>
            <person name="Jones K.M."/>
            <person name="Tallon L.J."/>
            <person name="Delcher A.L."/>
            <person name="Salzberg S.L."/>
            <person name="Silva J.C."/>
            <person name="Haas B.J."/>
            <person name="Majoros W.H."/>
            <person name="Farzad M."/>
            <person name="Carlton J.M."/>
            <person name="Smith R.K. Jr."/>
            <person name="Garg J."/>
            <person name="Pearlman R.E."/>
            <person name="Karrer K.M."/>
            <person name="Sun L."/>
            <person name="Manning G."/>
            <person name="Elde N.C."/>
            <person name="Turkewitz A.P."/>
            <person name="Asai D.J."/>
            <person name="Wilkes D.E."/>
            <person name="Wang Y."/>
            <person name="Cai H."/>
            <person name="Collins K."/>
            <person name="Stewart B.A."/>
            <person name="Lee S.R."/>
            <person name="Wilamowska K."/>
            <person name="Weinberg Z."/>
            <person name="Ruzzo W.L."/>
            <person name="Wloga D."/>
            <person name="Gaertig J."/>
            <person name="Frankel J."/>
            <person name="Tsao C.-C."/>
            <person name="Gorovsky M.A."/>
            <person name="Keeling P.J."/>
            <person name="Waller R.F."/>
            <person name="Patron N.J."/>
            <person name="Cherry J.M."/>
            <person name="Stover N.A."/>
            <person name="Krieger C.J."/>
            <person name="del Toro C."/>
            <person name="Ryder H.F."/>
            <person name="Williamson S.C."/>
            <person name="Barbeau R.A."/>
            <person name="Hamilton E.P."/>
            <person name="Orias E."/>
        </authorList>
    </citation>
    <scope>NUCLEOTIDE SEQUENCE [LARGE SCALE GENOMIC DNA]</scope>
    <source>
        <strain evidence="4">SB210</strain>
    </source>
</reference>
<feature type="compositionally biased region" description="Basic and acidic residues" evidence="2">
    <location>
        <begin position="416"/>
        <end position="428"/>
    </location>
</feature>
<gene>
    <name evidence="3" type="ORF">TTHERM_00660160</name>
</gene>